<dbReference type="AlphaFoldDB" id="A0A0G0Z551"/>
<proteinExistence type="predicted"/>
<dbReference type="Proteomes" id="UP000034875">
    <property type="component" value="Unassembled WGS sequence"/>
</dbReference>
<gene>
    <name evidence="1" type="ORF">UV05_C0019G0006</name>
</gene>
<protein>
    <submittedName>
        <fullName evidence="1">Uncharacterized protein</fullName>
    </submittedName>
</protein>
<comment type="caution">
    <text evidence="1">The sequence shown here is derived from an EMBL/GenBank/DDBJ whole genome shotgun (WGS) entry which is preliminary data.</text>
</comment>
<accession>A0A0G0Z551</accession>
<sequence length="121" mass="13929">MKSKNSLAGLGIKKALEILRDVNIPEEQITKCVQTLNSWLEEIEENPNLIKKDENTLIAEAKTALNKFAQIELNLEIPKKTSTKKFQPLDSETTFEPEKLEDDRGRTRVGFFINEQNRKNK</sequence>
<dbReference type="EMBL" id="LCCZ01000019">
    <property type="protein sequence ID" value="KKS43837.1"/>
    <property type="molecule type" value="Genomic_DNA"/>
</dbReference>
<evidence type="ECO:0000313" key="2">
    <source>
        <dbReference type="Proteomes" id="UP000034875"/>
    </source>
</evidence>
<reference evidence="1 2" key="1">
    <citation type="journal article" date="2015" name="Nature">
        <title>rRNA introns, odd ribosomes, and small enigmatic genomes across a large radiation of phyla.</title>
        <authorList>
            <person name="Brown C.T."/>
            <person name="Hug L.A."/>
            <person name="Thomas B.C."/>
            <person name="Sharon I."/>
            <person name="Castelle C.J."/>
            <person name="Singh A."/>
            <person name="Wilkins M.J."/>
            <person name="Williams K.H."/>
            <person name="Banfield J.F."/>
        </authorList>
    </citation>
    <scope>NUCLEOTIDE SEQUENCE [LARGE SCALE GENOMIC DNA]</scope>
</reference>
<organism evidence="1 2">
    <name type="scientific">candidate division CPR1 bacterium GW2011_GWA2_42_17</name>
    <dbReference type="NCBI Taxonomy" id="1618341"/>
    <lineage>
        <taxon>Bacteria</taxon>
        <taxon>candidate division CPR1</taxon>
    </lineage>
</organism>
<evidence type="ECO:0000313" key="1">
    <source>
        <dbReference type="EMBL" id="KKS43837.1"/>
    </source>
</evidence>
<name>A0A0G0Z551_9BACT</name>